<evidence type="ECO:0000256" key="9">
    <source>
        <dbReference type="SAM" id="MobiDB-lite"/>
    </source>
</evidence>
<feature type="compositionally biased region" description="Low complexity" evidence="9">
    <location>
        <begin position="172"/>
        <end position="194"/>
    </location>
</feature>
<organism evidence="10 11">
    <name type="scientific">Entamoeba histolytica</name>
    <dbReference type="NCBI Taxonomy" id="5759"/>
    <lineage>
        <taxon>Eukaryota</taxon>
        <taxon>Amoebozoa</taxon>
        <taxon>Evosea</taxon>
        <taxon>Archamoebae</taxon>
        <taxon>Mastigamoebida</taxon>
        <taxon>Entamoebidae</taxon>
        <taxon>Entamoeba</taxon>
    </lineage>
</organism>
<protein>
    <recommendedName>
        <fullName evidence="3">small monomeric GTPase</fullName>
        <ecNumber evidence="3">3.6.5.2</ecNumber>
    </recommendedName>
</protein>
<dbReference type="GO" id="GO:0005525">
    <property type="term" value="F:GTP binding"/>
    <property type="evidence" value="ECO:0007669"/>
    <property type="project" value="UniProtKB-KW"/>
</dbReference>
<evidence type="ECO:0000313" key="10">
    <source>
        <dbReference type="EMBL" id="GAT98817.1"/>
    </source>
</evidence>
<evidence type="ECO:0000256" key="5">
    <source>
        <dbReference type="ARBA" id="ARBA00022741"/>
    </source>
</evidence>
<sequence>MTEKTYQVVVIGEGSVGKSALCLLFVKGEFNIEYNPTIEDSYSIDVKVGDQTVKMSIIDTAGQEEYISLREQYYIKGDGFVLVYSIDNKNSFHALKNHRDSILGLRTGRKTIMVMAGNKCDLEEQRQIPNEEAKKLAEEWKIPFFETSAQNNINVTELFNSIASELLKSSQEETAATPSTTAPSQTQQESQSNSEDNKKSKKEKKKGKCILF</sequence>
<dbReference type="VEuPathDB" id="AmoebaDB:EHI7A_105390"/>
<dbReference type="SMART" id="SM00174">
    <property type="entry name" value="RHO"/>
    <property type="match status" value="1"/>
</dbReference>
<dbReference type="SMART" id="SM00176">
    <property type="entry name" value="RAN"/>
    <property type="match status" value="1"/>
</dbReference>
<feature type="compositionally biased region" description="Basic residues" evidence="9">
    <location>
        <begin position="199"/>
        <end position="212"/>
    </location>
</feature>
<keyword evidence="7" id="KW-0342">GTP-binding</keyword>
<dbReference type="InterPro" id="IPR001806">
    <property type="entry name" value="Small_GTPase"/>
</dbReference>
<keyword evidence="5" id="KW-0547">Nucleotide-binding</keyword>
<dbReference type="EC" id="3.6.5.2" evidence="3"/>
<comment type="subcellular location">
    <subcellularLocation>
        <location evidence="1">Cell membrane</location>
    </subcellularLocation>
</comment>
<dbReference type="EMBL" id="BDEQ01000001">
    <property type="protein sequence ID" value="GAT98817.1"/>
    <property type="molecule type" value="Genomic_DNA"/>
</dbReference>
<dbReference type="NCBIfam" id="TIGR00231">
    <property type="entry name" value="small_GTP"/>
    <property type="match status" value="1"/>
</dbReference>
<evidence type="ECO:0000256" key="8">
    <source>
        <dbReference type="ARBA" id="ARBA00023136"/>
    </source>
</evidence>
<dbReference type="SMART" id="SM00175">
    <property type="entry name" value="RAB"/>
    <property type="match status" value="1"/>
</dbReference>
<name>A0A5K1UFL8_ENTHI</name>
<dbReference type="GO" id="GO:0007165">
    <property type="term" value="P:signal transduction"/>
    <property type="evidence" value="ECO:0007669"/>
    <property type="project" value="InterPro"/>
</dbReference>
<evidence type="ECO:0000256" key="1">
    <source>
        <dbReference type="ARBA" id="ARBA00004236"/>
    </source>
</evidence>
<dbReference type="Pfam" id="PF00071">
    <property type="entry name" value="Ras"/>
    <property type="match status" value="1"/>
</dbReference>
<dbReference type="PRINTS" id="PR00449">
    <property type="entry name" value="RASTRNSFRMNG"/>
</dbReference>
<reference evidence="10 11" key="1">
    <citation type="submission" date="2016-05" db="EMBL/GenBank/DDBJ databases">
        <title>First whole genome sequencing of Entamoeba histolytica HM1:IMSS-clone-6.</title>
        <authorList>
            <person name="Mukherjee Avik.K."/>
            <person name="Izumyama S."/>
            <person name="Nakada-Tsukui K."/>
            <person name="Nozaki T."/>
        </authorList>
    </citation>
    <scope>NUCLEOTIDE SEQUENCE [LARGE SCALE GENOMIC DNA]</scope>
    <source>
        <strain evidence="10 11">HM1:IMSS clone 6</strain>
    </source>
</reference>
<evidence type="ECO:0000256" key="2">
    <source>
        <dbReference type="ARBA" id="ARBA00010142"/>
    </source>
</evidence>
<dbReference type="GO" id="GO:0005886">
    <property type="term" value="C:plasma membrane"/>
    <property type="evidence" value="ECO:0007669"/>
    <property type="project" value="UniProtKB-SubCell"/>
</dbReference>
<evidence type="ECO:0000256" key="3">
    <source>
        <dbReference type="ARBA" id="ARBA00011984"/>
    </source>
</evidence>
<comment type="caution">
    <text evidence="10">The sequence shown here is derived from an EMBL/GenBank/DDBJ whole genome shotgun (WGS) entry which is preliminary data.</text>
</comment>
<dbReference type="VEuPathDB" id="AmoebaDB:EHI5A_074400"/>
<evidence type="ECO:0000313" key="11">
    <source>
        <dbReference type="Proteomes" id="UP000078387"/>
    </source>
</evidence>
<dbReference type="PROSITE" id="PS51420">
    <property type="entry name" value="RHO"/>
    <property type="match status" value="1"/>
</dbReference>
<accession>A0A5K1UFL8</accession>
<dbReference type="CDD" id="cd00876">
    <property type="entry name" value="Ras"/>
    <property type="match status" value="1"/>
</dbReference>
<feature type="region of interest" description="Disordered" evidence="9">
    <location>
        <begin position="169"/>
        <end position="212"/>
    </location>
</feature>
<dbReference type="InterPro" id="IPR005225">
    <property type="entry name" value="Small_GTP-bd"/>
</dbReference>
<evidence type="ECO:0000256" key="6">
    <source>
        <dbReference type="ARBA" id="ARBA00022801"/>
    </source>
</evidence>
<dbReference type="AlphaFoldDB" id="A0A5K1UFL8"/>
<dbReference type="PANTHER" id="PTHR24070">
    <property type="entry name" value="RAS, DI-RAS, AND RHEB FAMILY MEMBERS OF SMALL GTPASE SUPERFAMILY"/>
    <property type="match status" value="1"/>
</dbReference>
<dbReference type="PROSITE" id="PS51421">
    <property type="entry name" value="RAS"/>
    <property type="match status" value="1"/>
</dbReference>
<dbReference type="InterPro" id="IPR020849">
    <property type="entry name" value="Small_GTPase_Ras-type"/>
</dbReference>
<dbReference type="OMA" id="CKETNGA"/>
<evidence type="ECO:0000256" key="4">
    <source>
        <dbReference type="ARBA" id="ARBA00022475"/>
    </source>
</evidence>
<dbReference type="Proteomes" id="UP000078387">
    <property type="component" value="Unassembled WGS sequence"/>
</dbReference>
<keyword evidence="6" id="KW-0378">Hydrolase</keyword>
<dbReference type="InterPro" id="IPR027417">
    <property type="entry name" value="P-loop_NTPase"/>
</dbReference>
<dbReference type="VEuPathDB" id="AmoebaDB:EHI_196530"/>
<comment type="similarity">
    <text evidence="2">Belongs to the small GTPase superfamily. Rho family.</text>
</comment>
<dbReference type="FunFam" id="3.40.50.300:FF:000343">
    <property type="entry name" value="Ras family gtpase"/>
    <property type="match status" value="1"/>
</dbReference>
<dbReference type="SMART" id="SM00173">
    <property type="entry name" value="RAS"/>
    <property type="match status" value="1"/>
</dbReference>
<dbReference type="VEuPathDB" id="AmoebaDB:KM1_086990"/>
<proteinExistence type="inferred from homology"/>
<keyword evidence="8" id="KW-0472">Membrane</keyword>
<dbReference type="GO" id="GO:0003925">
    <property type="term" value="F:G protein activity"/>
    <property type="evidence" value="ECO:0007669"/>
    <property type="project" value="UniProtKB-EC"/>
</dbReference>
<gene>
    <name evidence="10" type="ORF">CL6EHI_196530</name>
</gene>
<dbReference type="PROSITE" id="PS51419">
    <property type="entry name" value="RAB"/>
    <property type="match status" value="1"/>
</dbReference>
<dbReference type="VEuPathDB" id="AmoebaDB:EHI8A_042050"/>
<dbReference type="SUPFAM" id="SSF52540">
    <property type="entry name" value="P-loop containing nucleoside triphosphate hydrolases"/>
    <property type="match status" value="1"/>
</dbReference>
<dbReference type="Gene3D" id="3.40.50.300">
    <property type="entry name" value="P-loop containing nucleotide triphosphate hydrolases"/>
    <property type="match status" value="1"/>
</dbReference>
<evidence type="ECO:0000256" key="7">
    <source>
        <dbReference type="ARBA" id="ARBA00023134"/>
    </source>
</evidence>
<keyword evidence="4" id="KW-1003">Cell membrane</keyword>